<dbReference type="AlphaFoldDB" id="A0A2K2B3P1"/>
<protein>
    <recommendedName>
        <fullName evidence="3">HhH-GPD domain-containing protein</fullName>
    </recommendedName>
</protein>
<keyword evidence="2" id="KW-1185">Reference proteome</keyword>
<dbReference type="Gene3D" id="1.10.340.30">
    <property type="entry name" value="Hypothetical protein, domain 2"/>
    <property type="match status" value="1"/>
</dbReference>
<evidence type="ECO:0000313" key="1">
    <source>
        <dbReference type="EMBL" id="PNT44394.1"/>
    </source>
</evidence>
<dbReference type="GO" id="GO:0035514">
    <property type="term" value="F:DNA demethylase activity"/>
    <property type="evidence" value="ECO:0007669"/>
    <property type="project" value="InterPro"/>
</dbReference>
<accession>A0A2K2B3P1</accession>
<dbReference type="GO" id="GO:0019104">
    <property type="term" value="F:DNA N-glycosylase activity"/>
    <property type="evidence" value="ECO:0007669"/>
    <property type="project" value="InterPro"/>
</dbReference>
<evidence type="ECO:0000313" key="2">
    <source>
        <dbReference type="Proteomes" id="UP000006729"/>
    </source>
</evidence>
<dbReference type="PANTHER" id="PTHR46213">
    <property type="entry name" value="TRANSCRIPTIONAL ACTIVATOR DEMETER"/>
    <property type="match status" value="1"/>
</dbReference>
<dbReference type="EMBL" id="CM009292">
    <property type="protein sequence ID" value="PNT44394.1"/>
    <property type="molecule type" value="Genomic_DNA"/>
</dbReference>
<dbReference type="Proteomes" id="UP000006729">
    <property type="component" value="Chromosome 3"/>
</dbReference>
<dbReference type="GO" id="GO:0006281">
    <property type="term" value="P:DNA repair"/>
    <property type="evidence" value="ECO:0007669"/>
    <property type="project" value="InterPro"/>
</dbReference>
<dbReference type="InterPro" id="IPR044811">
    <property type="entry name" value="DME/ROS1"/>
</dbReference>
<dbReference type="InParanoid" id="A0A2K2B3P1"/>
<proteinExistence type="predicted"/>
<reference evidence="1 2" key="1">
    <citation type="journal article" date="2006" name="Science">
        <title>The genome of black cottonwood, Populus trichocarpa (Torr. &amp; Gray).</title>
        <authorList>
            <person name="Tuskan G.A."/>
            <person name="Difazio S."/>
            <person name="Jansson S."/>
            <person name="Bohlmann J."/>
            <person name="Grigoriev I."/>
            <person name="Hellsten U."/>
            <person name="Putnam N."/>
            <person name="Ralph S."/>
            <person name="Rombauts S."/>
            <person name="Salamov A."/>
            <person name="Schein J."/>
            <person name="Sterck L."/>
            <person name="Aerts A."/>
            <person name="Bhalerao R.R."/>
            <person name="Bhalerao R.P."/>
            <person name="Blaudez D."/>
            <person name="Boerjan W."/>
            <person name="Brun A."/>
            <person name="Brunner A."/>
            <person name="Busov V."/>
            <person name="Campbell M."/>
            <person name="Carlson J."/>
            <person name="Chalot M."/>
            <person name="Chapman J."/>
            <person name="Chen G.L."/>
            <person name="Cooper D."/>
            <person name="Coutinho P.M."/>
            <person name="Couturier J."/>
            <person name="Covert S."/>
            <person name="Cronk Q."/>
            <person name="Cunningham R."/>
            <person name="Davis J."/>
            <person name="Degroeve S."/>
            <person name="Dejardin A."/>
            <person name="Depamphilis C."/>
            <person name="Detter J."/>
            <person name="Dirks B."/>
            <person name="Dubchak I."/>
            <person name="Duplessis S."/>
            <person name="Ehlting J."/>
            <person name="Ellis B."/>
            <person name="Gendler K."/>
            <person name="Goodstein D."/>
            <person name="Gribskov M."/>
            <person name="Grimwood J."/>
            <person name="Groover A."/>
            <person name="Gunter L."/>
            <person name="Hamberger B."/>
            <person name="Heinze B."/>
            <person name="Helariutta Y."/>
            <person name="Henrissat B."/>
            <person name="Holligan D."/>
            <person name="Holt R."/>
            <person name="Huang W."/>
            <person name="Islam-Faridi N."/>
            <person name="Jones S."/>
            <person name="Jones-Rhoades M."/>
            <person name="Jorgensen R."/>
            <person name="Joshi C."/>
            <person name="Kangasjarvi J."/>
            <person name="Karlsson J."/>
            <person name="Kelleher C."/>
            <person name="Kirkpatrick R."/>
            <person name="Kirst M."/>
            <person name="Kohler A."/>
            <person name="Kalluri U."/>
            <person name="Larimer F."/>
            <person name="Leebens-Mack J."/>
            <person name="Leple J.C."/>
            <person name="Locascio P."/>
            <person name="Lou Y."/>
            <person name="Lucas S."/>
            <person name="Martin F."/>
            <person name="Montanini B."/>
            <person name="Napoli C."/>
            <person name="Nelson D.R."/>
            <person name="Nelson C."/>
            <person name="Nieminen K."/>
            <person name="Nilsson O."/>
            <person name="Pereda V."/>
            <person name="Peter G."/>
            <person name="Philippe R."/>
            <person name="Pilate G."/>
            <person name="Poliakov A."/>
            <person name="Razumovskaya J."/>
            <person name="Richardson P."/>
            <person name="Rinaldi C."/>
            <person name="Ritland K."/>
            <person name="Rouze P."/>
            <person name="Ryaboy D."/>
            <person name="Schmutz J."/>
            <person name="Schrader J."/>
            <person name="Segerman B."/>
            <person name="Shin H."/>
            <person name="Siddiqui A."/>
            <person name="Sterky F."/>
            <person name="Terry A."/>
            <person name="Tsai C.J."/>
            <person name="Uberbacher E."/>
            <person name="Unneberg P."/>
            <person name="Vahala J."/>
            <person name="Wall K."/>
            <person name="Wessler S."/>
            <person name="Yang G."/>
            <person name="Yin T."/>
            <person name="Douglas C."/>
            <person name="Marra M."/>
            <person name="Sandberg G."/>
            <person name="Van de Peer Y."/>
            <person name="Rokhsar D."/>
        </authorList>
    </citation>
    <scope>NUCLEOTIDE SEQUENCE [LARGE SCALE GENOMIC DNA]</scope>
    <source>
        <strain evidence="2">cv. Nisqually</strain>
    </source>
</reference>
<evidence type="ECO:0008006" key="3">
    <source>
        <dbReference type="Google" id="ProtNLM"/>
    </source>
</evidence>
<name>A0A2K2B3P1_POPTR</name>
<dbReference type="GO" id="GO:0141166">
    <property type="term" value="P:chromosomal 5-methylcytosine DNA demethylation pathway"/>
    <property type="evidence" value="ECO:0007669"/>
    <property type="project" value="InterPro"/>
</dbReference>
<organism evidence="1 2">
    <name type="scientific">Populus trichocarpa</name>
    <name type="common">Western balsam poplar</name>
    <name type="synonym">Populus balsamifera subsp. trichocarpa</name>
    <dbReference type="NCBI Taxonomy" id="3694"/>
    <lineage>
        <taxon>Eukaryota</taxon>
        <taxon>Viridiplantae</taxon>
        <taxon>Streptophyta</taxon>
        <taxon>Embryophyta</taxon>
        <taxon>Tracheophyta</taxon>
        <taxon>Spermatophyta</taxon>
        <taxon>Magnoliopsida</taxon>
        <taxon>eudicotyledons</taxon>
        <taxon>Gunneridae</taxon>
        <taxon>Pentapetalae</taxon>
        <taxon>rosids</taxon>
        <taxon>fabids</taxon>
        <taxon>Malpighiales</taxon>
        <taxon>Salicaceae</taxon>
        <taxon>Saliceae</taxon>
        <taxon>Populus</taxon>
    </lineage>
</organism>
<dbReference type="SUPFAM" id="SSF48150">
    <property type="entry name" value="DNA-glycosylase"/>
    <property type="match status" value="1"/>
</dbReference>
<sequence>MDSVDWEAVRQAETSEIASIIEARGQQTIIAGSIKGFLNRVVEMHKSIDLEWLRYAPPDDVKDYLLEFTGLGLKSVECVRLLSIQHVAFPVDINVAWIVFRLGWAPLKPLPGSLQFHLIEE</sequence>
<gene>
    <name evidence="1" type="ORF">POPTR_003G084600</name>
</gene>
<dbReference type="InterPro" id="IPR011257">
    <property type="entry name" value="DNA_glycosylase"/>
</dbReference>
<dbReference type="PANTHER" id="PTHR46213:SF13">
    <property type="entry name" value="DEMETER-LIKE PROTEIN 2-RELATED"/>
    <property type="match status" value="1"/>
</dbReference>